<evidence type="ECO:0000313" key="6">
    <source>
        <dbReference type="Proteomes" id="UP000830167"/>
    </source>
</evidence>
<feature type="domain" description="HotDog ACOT-type" evidence="4">
    <location>
        <begin position="9"/>
        <end position="121"/>
    </location>
</feature>
<dbReference type="InterPro" id="IPR029069">
    <property type="entry name" value="HotDog_dom_sf"/>
</dbReference>
<dbReference type="Pfam" id="PF03061">
    <property type="entry name" value="4HBT"/>
    <property type="match status" value="1"/>
</dbReference>
<dbReference type="PANTHER" id="PTHR11049">
    <property type="entry name" value="ACYL COENZYME A THIOESTER HYDROLASE"/>
    <property type="match status" value="1"/>
</dbReference>
<dbReference type="InterPro" id="IPR033120">
    <property type="entry name" value="HOTDOG_ACOT"/>
</dbReference>
<protein>
    <submittedName>
        <fullName evidence="5">Acyl-CoA thioesterase</fullName>
    </submittedName>
</protein>
<dbReference type="SUPFAM" id="SSF54637">
    <property type="entry name" value="Thioesterase/thiol ester dehydrase-isomerase"/>
    <property type="match status" value="1"/>
</dbReference>
<sequence length="177" mass="20077">MERPKKYCKDSRAIKALHVMPEDLNMHQTIFGGKVMELIDDIAALSATRHARMPVVTASTDSVNFLAPVKMGDAICLESFVSWTSRKSMEVFVKVISEELLSAKRTVTTTAFLTFVALDEHGKSAMVPEVIPETELEIELYKTAPIRYEERKRRREETSFLVSKIDLSPPFQKGVWI</sequence>
<comment type="similarity">
    <text evidence="1">Belongs to the acyl coenzyme A hydrolase family.</text>
</comment>
<dbReference type="InterPro" id="IPR006683">
    <property type="entry name" value="Thioestr_dom"/>
</dbReference>
<dbReference type="PANTHER" id="PTHR11049:SF24">
    <property type="entry name" value="CYTOSOLIC ACYL COENZYME A THIOESTER HYDROLASE"/>
    <property type="match status" value="1"/>
</dbReference>
<dbReference type="PROSITE" id="PS51770">
    <property type="entry name" value="HOTDOG_ACOT"/>
    <property type="match status" value="1"/>
</dbReference>
<reference evidence="5" key="1">
    <citation type="submission" date="2021-12" db="EMBL/GenBank/DDBJ databases">
        <title>Alicyclobacillaceae gen. nov., sp. nov., isolated from chalcocite enrichment system.</title>
        <authorList>
            <person name="Jiang Z."/>
        </authorList>
    </citation>
    <scope>NUCLEOTIDE SEQUENCE</scope>
    <source>
        <strain evidence="5">MYW30-H2</strain>
    </source>
</reference>
<dbReference type="EMBL" id="CP089291">
    <property type="protein sequence ID" value="UOF91540.1"/>
    <property type="molecule type" value="Genomic_DNA"/>
</dbReference>
<organism evidence="5 6">
    <name type="scientific">Fodinisporobacter ferrooxydans</name>
    <dbReference type="NCBI Taxonomy" id="2901836"/>
    <lineage>
        <taxon>Bacteria</taxon>
        <taxon>Bacillati</taxon>
        <taxon>Bacillota</taxon>
        <taxon>Bacilli</taxon>
        <taxon>Bacillales</taxon>
        <taxon>Alicyclobacillaceae</taxon>
        <taxon>Fodinisporobacter</taxon>
    </lineage>
</organism>
<evidence type="ECO:0000256" key="1">
    <source>
        <dbReference type="ARBA" id="ARBA00010458"/>
    </source>
</evidence>
<keyword evidence="2 3" id="KW-0378">Hydrolase</keyword>
<dbReference type="InterPro" id="IPR040170">
    <property type="entry name" value="Cytosol_ACT"/>
</dbReference>
<proteinExistence type="inferred from homology"/>
<evidence type="ECO:0000259" key="4">
    <source>
        <dbReference type="PROSITE" id="PS51770"/>
    </source>
</evidence>
<evidence type="ECO:0000256" key="3">
    <source>
        <dbReference type="PROSITE-ProRule" id="PRU01106"/>
    </source>
</evidence>
<dbReference type="RefSeq" id="WP_347438232.1">
    <property type="nucleotide sequence ID" value="NZ_CP089291.1"/>
</dbReference>
<accession>A0ABY4CM12</accession>
<dbReference type="Proteomes" id="UP000830167">
    <property type="component" value="Chromosome"/>
</dbReference>
<dbReference type="CDD" id="cd03442">
    <property type="entry name" value="BFIT_BACH"/>
    <property type="match status" value="1"/>
</dbReference>
<keyword evidence="6" id="KW-1185">Reference proteome</keyword>
<evidence type="ECO:0000313" key="5">
    <source>
        <dbReference type="EMBL" id="UOF91540.1"/>
    </source>
</evidence>
<name>A0ABY4CM12_9BACL</name>
<gene>
    <name evidence="5" type="ORF">LSG31_04615</name>
</gene>
<dbReference type="Gene3D" id="3.10.129.10">
    <property type="entry name" value="Hotdog Thioesterase"/>
    <property type="match status" value="1"/>
</dbReference>
<evidence type="ECO:0000256" key="2">
    <source>
        <dbReference type="ARBA" id="ARBA00022801"/>
    </source>
</evidence>